<dbReference type="InterPro" id="IPR050086">
    <property type="entry name" value="MetN_ABC_transporter-like"/>
</dbReference>
<dbReference type="SMART" id="SM00930">
    <property type="entry name" value="NIL"/>
    <property type="match status" value="1"/>
</dbReference>
<keyword evidence="5" id="KW-1003">Cell membrane</keyword>
<keyword evidence="4" id="KW-0813">Transport</keyword>
<dbReference type="SMART" id="SM00382">
    <property type="entry name" value="AAA"/>
    <property type="match status" value="1"/>
</dbReference>
<dbReference type="SUPFAM" id="SSF52540">
    <property type="entry name" value="P-loop containing nucleoside triphosphate hydrolases"/>
    <property type="match status" value="1"/>
</dbReference>
<dbReference type="InterPro" id="IPR017871">
    <property type="entry name" value="ABC_transporter-like_CS"/>
</dbReference>
<reference evidence="12 13" key="1">
    <citation type="submission" date="2012-11" db="EMBL/GenBank/DDBJ databases">
        <title>Whole genome sequence of Gluconacetobacter europaeus NBRC3261.</title>
        <authorList>
            <person name="Azuma Y."/>
            <person name="Higashiura N."/>
            <person name="Hirakawa H."/>
            <person name="Matsushita K."/>
        </authorList>
    </citation>
    <scope>NUCLEOTIDE SEQUENCE [LARGE SCALE GENOMIC DNA]</scope>
    <source>
        <strain evidence="12 13">NBRC 3261</strain>
    </source>
</reference>
<proteinExistence type="inferred from homology"/>
<gene>
    <name evidence="12" type="ORF">Geu3261_0133_011</name>
</gene>
<keyword evidence="10" id="KW-0472">Membrane</keyword>
<dbReference type="Proteomes" id="UP000032675">
    <property type="component" value="Unassembled WGS sequence"/>
</dbReference>
<evidence type="ECO:0000256" key="3">
    <source>
        <dbReference type="ARBA" id="ARBA00020019"/>
    </source>
</evidence>
<dbReference type="FunFam" id="3.40.50.300:FF:000056">
    <property type="entry name" value="Cell division ATP-binding protein FtsE"/>
    <property type="match status" value="1"/>
</dbReference>
<evidence type="ECO:0000256" key="2">
    <source>
        <dbReference type="ARBA" id="ARBA00005417"/>
    </source>
</evidence>
<dbReference type="SUPFAM" id="SSF55021">
    <property type="entry name" value="ACT-like"/>
    <property type="match status" value="1"/>
</dbReference>
<comment type="function">
    <text evidence="1">Part of the ABC transporter FtsEX involved in cellular division. Important for assembly or stability of the septal ring.</text>
</comment>
<dbReference type="GO" id="GO:0006865">
    <property type="term" value="P:amino acid transport"/>
    <property type="evidence" value="ECO:0007669"/>
    <property type="project" value="UniProtKB-KW"/>
</dbReference>
<evidence type="ECO:0000256" key="6">
    <source>
        <dbReference type="ARBA" id="ARBA00022741"/>
    </source>
</evidence>
<dbReference type="EMBL" id="BANI01000117">
    <property type="protein sequence ID" value="GAN96966.1"/>
    <property type="molecule type" value="Genomic_DNA"/>
</dbReference>
<evidence type="ECO:0000313" key="13">
    <source>
        <dbReference type="Proteomes" id="UP000032675"/>
    </source>
</evidence>
<evidence type="ECO:0000256" key="7">
    <source>
        <dbReference type="ARBA" id="ARBA00022840"/>
    </source>
</evidence>
<dbReference type="PROSITE" id="PS50893">
    <property type="entry name" value="ABC_TRANSPORTER_2"/>
    <property type="match status" value="1"/>
</dbReference>
<dbReference type="GO" id="GO:0016887">
    <property type="term" value="F:ATP hydrolysis activity"/>
    <property type="evidence" value="ECO:0007669"/>
    <property type="project" value="InterPro"/>
</dbReference>
<evidence type="ECO:0000256" key="9">
    <source>
        <dbReference type="ARBA" id="ARBA00022970"/>
    </source>
</evidence>
<name>A0A0D6Q2G4_KOMEU</name>
<dbReference type="Pfam" id="PF09383">
    <property type="entry name" value="NIL"/>
    <property type="match status" value="1"/>
</dbReference>
<dbReference type="PROSITE" id="PS00211">
    <property type="entry name" value="ABC_TRANSPORTER_1"/>
    <property type="match status" value="1"/>
</dbReference>
<organism evidence="12 13">
    <name type="scientific">Komagataeibacter europaeus NBRC 3261</name>
    <dbReference type="NCBI Taxonomy" id="1234669"/>
    <lineage>
        <taxon>Bacteria</taxon>
        <taxon>Pseudomonadati</taxon>
        <taxon>Pseudomonadota</taxon>
        <taxon>Alphaproteobacteria</taxon>
        <taxon>Acetobacterales</taxon>
        <taxon>Acetobacteraceae</taxon>
        <taxon>Komagataeibacter</taxon>
    </lineage>
</organism>
<dbReference type="Pfam" id="PF00005">
    <property type="entry name" value="ABC_tran"/>
    <property type="match status" value="1"/>
</dbReference>
<feature type="domain" description="ABC transporter" evidence="11">
    <location>
        <begin position="6"/>
        <end position="241"/>
    </location>
</feature>
<protein>
    <recommendedName>
        <fullName evidence="3">Cell division ATP-binding protein FtsE</fullName>
    </recommendedName>
</protein>
<dbReference type="InterPro" id="IPR027417">
    <property type="entry name" value="P-loop_NTPase"/>
</dbReference>
<keyword evidence="6" id="KW-0547">Nucleotide-binding</keyword>
<evidence type="ECO:0000259" key="11">
    <source>
        <dbReference type="PROSITE" id="PS50893"/>
    </source>
</evidence>
<evidence type="ECO:0000256" key="1">
    <source>
        <dbReference type="ARBA" id="ARBA00002579"/>
    </source>
</evidence>
<keyword evidence="9" id="KW-0029">Amino-acid transport</keyword>
<dbReference type="AlphaFoldDB" id="A0A0D6Q2G4"/>
<dbReference type="InterPro" id="IPR003439">
    <property type="entry name" value="ABC_transporter-like_ATP-bd"/>
</dbReference>
<dbReference type="GO" id="GO:0005524">
    <property type="term" value="F:ATP binding"/>
    <property type="evidence" value="ECO:0007669"/>
    <property type="project" value="UniProtKB-KW"/>
</dbReference>
<keyword evidence="7" id="KW-0067">ATP-binding</keyword>
<sequence length="344" mass="36354">MGIGLVQVSHISRSFGGHLALDDISFTVARGEVLGVIGRSGAGKSSLLRCLGALDRPDTGHIMIEGHDLTALPQSQLIGLRRRIGFVFQHFNLLGSRTVAGNISLPLEIAGVPHARRNARITELLSLVGLSDHGHKWPAQLSGGQKQRVGIARALANAPALLLCDEATSALDPETTTSILDLLARINRELGLTIIMITHEMDVIRRIATHLVILDHGRVVENGPTLDILAAGTQLPVTQALLSETQPQVPPAIRARLVETDRPGARAVIRLRMGGAAAALPVLSTLGQRFGVDATILAGGTSEIAGQPFADMIVCVGDYSAGVHDFLHGLDPSLKVLGYVPADL</sequence>
<evidence type="ECO:0000256" key="4">
    <source>
        <dbReference type="ARBA" id="ARBA00022448"/>
    </source>
</evidence>
<dbReference type="Gene3D" id="3.30.70.260">
    <property type="match status" value="1"/>
</dbReference>
<dbReference type="Gene3D" id="3.40.50.300">
    <property type="entry name" value="P-loop containing nucleotide triphosphate hydrolases"/>
    <property type="match status" value="1"/>
</dbReference>
<evidence type="ECO:0000256" key="10">
    <source>
        <dbReference type="ARBA" id="ARBA00023136"/>
    </source>
</evidence>
<comment type="similarity">
    <text evidence="2">Belongs to the ABC transporter superfamily.</text>
</comment>
<dbReference type="InterPro" id="IPR003593">
    <property type="entry name" value="AAA+_ATPase"/>
</dbReference>
<dbReference type="InterPro" id="IPR045865">
    <property type="entry name" value="ACT-like_dom_sf"/>
</dbReference>
<comment type="caution">
    <text evidence="12">The sequence shown here is derived from an EMBL/GenBank/DDBJ whole genome shotgun (WGS) entry which is preliminary data.</text>
</comment>
<dbReference type="InterPro" id="IPR018449">
    <property type="entry name" value="NIL_domain"/>
</dbReference>
<accession>A0A0D6Q2G4</accession>
<dbReference type="GO" id="GO:0005886">
    <property type="term" value="C:plasma membrane"/>
    <property type="evidence" value="ECO:0007669"/>
    <property type="project" value="UniProtKB-ARBA"/>
</dbReference>
<keyword evidence="8" id="KW-1278">Translocase</keyword>
<evidence type="ECO:0000313" key="12">
    <source>
        <dbReference type="EMBL" id="GAN96966.1"/>
    </source>
</evidence>
<evidence type="ECO:0000256" key="8">
    <source>
        <dbReference type="ARBA" id="ARBA00022967"/>
    </source>
</evidence>
<evidence type="ECO:0000256" key="5">
    <source>
        <dbReference type="ARBA" id="ARBA00022475"/>
    </source>
</evidence>
<dbReference type="PANTHER" id="PTHR43166:SF30">
    <property type="entry name" value="METHIONINE IMPORT ATP-BINDING PROTEIN METN"/>
    <property type="match status" value="1"/>
</dbReference>
<dbReference type="RefSeq" id="WP_048851610.1">
    <property type="nucleotide sequence ID" value="NZ_BANI01000117.1"/>
</dbReference>
<dbReference type="PANTHER" id="PTHR43166">
    <property type="entry name" value="AMINO ACID IMPORT ATP-BINDING PROTEIN"/>
    <property type="match status" value="1"/>
</dbReference>